<proteinExistence type="predicted"/>
<name>A0A1I6Q9V9_9EURY</name>
<reference evidence="2" key="1">
    <citation type="submission" date="2016-10" db="EMBL/GenBank/DDBJ databases">
        <authorList>
            <person name="Varghese N."/>
            <person name="Submissions S."/>
        </authorList>
    </citation>
    <scope>NUCLEOTIDE SEQUENCE [LARGE SCALE GENOMIC DNA]</scope>
    <source>
        <strain evidence="2">DSM 22427</strain>
    </source>
</reference>
<dbReference type="EMBL" id="FOZS01000001">
    <property type="protein sequence ID" value="SFS49239.1"/>
    <property type="molecule type" value="Genomic_DNA"/>
</dbReference>
<organism evidence="1 2">
    <name type="scientific">Halostagnicola kamekurae</name>
    <dbReference type="NCBI Taxonomy" id="619731"/>
    <lineage>
        <taxon>Archaea</taxon>
        <taxon>Methanobacteriati</taxon>
        <taxon>Methanobacteriota</taxon>
        <taxon>Stenosarchaea group</taxon>
        <taxon>Halobacteria</taxon>
        <taxon>Halobacteriales</taxon>
        <taxon>Natrialbaceae</taxon>
        <taxon>Halostagnicola</taxon>
    </lineage>
</organism>
<evidence type="ECO:0000313" key="1">
    <source>
        <dbReference type="EMBL" id="SFS49239.1"/>
    </source>
</evidence>
<dbReference type="Proteomes" id="UP000199199">
    <property type="component" value="Unassembled WGS sequence"/>
</dbReference>
<keyword evidence="2" id="KW-1185">Reference proteome</keyword>
<sequence length="262" mass="27672">MTATTVGDLFARERRTDRPALEDAAGRTYDAHWLCTSTWKAGNFLRHSGVREGVAVGVVGSGPMALLSFFGTALLEGTTRFDPPRNLVDDGDSAVAPDGTAYRTVVAPTASVGDYRLPTGGQRIGYGEKPDDPAVHHLDTGLWSENPSFPPIDTDPDTAVLTDGNRTITHGDLLESARDVVEANALETGDRVVVRAPLSDPRTVAAGVIAPLLADGVCVLSSSSDETDADGLTGERGVYAISSENRESTPEPRRIALETVSI</sequence>
<gene>
    <name evidence="1" type="ORF">SAMN04488556_1107</name>
</gene>
<protein>
    <recommendedName>
        <fullName evidence="3">Acetyl-CoA synthetase</fullName>
    </recommendedName>
</protein>
<evidence type="ECO:0008006" key="3">
    <source>
        <dbReference type="Google" id="ProtNLM"/>
    </source>
</evidence>
<evidence type="ECO:0000313" key="2">
    <source>
        <dbReference type="Proteomes" id="UP000199199"/>
    </source>
</evidence>
<accession>A0A1I6Q9V9</accession>
<dbReference type="AlphaFoldDB" id="A0A1I6Q9V9"/>
<dbReference type="OrthoDB" id="205088at2157"/>
<dbReference type="RefSeq" id="WP_092902460.1">
    <property type="nucleotide sequence ID" value="NZ_FOZS01000001.1"/>
</dbReference>